<keyword evidence="7" id="KW-1185">Reference proteome</keyword>
<evidence type="ECO:0000256" key="1">
    <source>
        <dbReference type="ARBA" id="ARBA00004141"/>
    </source>
</evidence>
<keyword evidence="3 5" id="KW-1133">Transmembrane helix</keyword>
<evidence type="ECO:0000256" key="2">
    <source>
        <dbReference type="ARBA" id="ARBA00022692"/>
    </source>
</evidence>
<feature type="transmembrane region" description="Helical" evidence="5">
    <location>
        <begin position="47"/>
        <end position="69"/>
    </location>
</feature>
<name>A0AA47NAZ5_MERPO</name>
<feature type="transmembrane region" description="Helical" evidence="5">
    <location>
        <begin position="250"/>
        <end position="273"/>
    </location>
</feature>
<sequence>MSKVGGHDSVKNSLVRNVSEQMIHSGTMADFGEILRTAGDFGLFQKILLLAIWIPCLFVPYHFASVLFVDSDPKRHCNTDWILAAGPNLTEEEQLNLTVPRELDGSLSRCLMFSPVDWTMDSIRQYGLNHTTACQDGWVYDQTLYQATIVTDFNLVCDQANLVEVAQTALMAGILTGSLLFGPLAESFGRKRTTQIPVVLMFIFMLTSGLCPNYYLYLASQFGAGVGYGGFRINSIVLCTEWIGVTKRSLGACGAQLFDVLGQASIAVIVFFIRDWRLAQLAMASQMALVVVYIWFIPESARWLLDRGKTKEMKVLILKAAAINKCTVPESLLGKIAENKTVATGGIRFLIRSPVLRKRFVIITLAWQFGLDIFLTQLLFSLTEIPAHLLCFWLLETAGRRSSLMSTALVGGLLCLCILAVPQVMTKKMVEDDDDDDDFRQTAAGLGAIVSRVAGMLSPLLNLLAVHHWTIPIIVFSSLTLVGGALTFLLPETRGRELADSTEQAEDQRR</sequence>
<feature type="transmembrane region" description="Helical" evidence="5">
    <location>
        <begin position="469"/>
        <end position="490"/>
    </location>
</feature>
<dbReference type="Gene3D" id="1.20.1250.20">
    <property type="entry name" value="MFS general substrate transporter like domains"/>
    <property type="match status" value="1"/>
</dbReference>
<feature type="transmembrane region" description="Helical" evidence="5">
    <location>
        <begin position="402"/>
        <end position="421"/>
    </location>
</feature>
<dbReference type="InterPro" id="IPR005828">
    <property type="entry name" value="MFS_sugar_transport-like"/>
</dbReference>
<reference evidence="6" key="1">
    <citation type="journal article" date="2023" name="Front. Mar. Sci.">
        <title>A new Merluccius polli reference genome to investigate the effects of global change in West African waters.</title>
        <authorList>
            <person name="Mateo J.L."/>
            <person name="Blanco-Fernandez C."/>
            <person name="Garcia-Vazquez E."/>
            <person name="Machado-Schiaffino G."/>
        </authorList>
    </citation>
    <scope>NUCLEOTIDE SEQUENCE</scope>
    <source>
        <strain evidence="6">C29</strain>
        <tissue evidence="6">Fin</tissue>
    </source>
</reference>
<dbReference type="GO" id="GO:0016020">
    <property type="term" value="C:membrane"/>
    <property type="evidence" value="ECO:0007669"/>
    <property type="project" value="UniProtKB-SubCell"/>
</dbReference>
<evidence type="ECO:0000256" key="5">
    <source>
        <dbReference type="SAM" id="Phobius"/>
    </source>
</evidence>
<feature type="transmembrane region" description="Helical" evidence="5">
    <location>
        <begin position="279"/>
        <end position="297"/>
    </location>
</feature>
<accession>A0AA47NAZ5</accession>
<dbReference type="InterPro" id="IPR036259">
    <property type="entry name" value="MFS_trans_sf"/>
</dbReference>
<proteinExistence type="predicted"/>
<dbReference type="AlphaFoldDB" id="A0AA47NAZ5"/>
<dbReference type="SUPFAM" id="SSF103473">
    <property type="entry name" value="MFS general substrate transporter"/>
    <property type="match status" value="1"/>
</dbReference>
<feature type="transmembrane region" description="Helical" evidence="5">
    <location>
        <begin position="196"/>
        <end position="216"/>
    </location>
</feature>
<keyword evidence="2 5" id="KW-0812">Transmembrane</keyword>
<evidence type="ECO:0000256" key="3">
    <source>
        <dbReference type="ARBA" id="ARBA00022989"/>
    </source>
</evidence>
<evidence type="ECO:0000313" key="6">
    <source>
        <dbReference type="EMBL" id="KAK0154890.1"/>
    </source>
</evidence>
<dbReference type="EMBL" id="JAOPHQ010000323">
    <property type="protein sequence ID" value="KAK0154890.1"/>
    <property type="molecule type" value="Genomic_DNA"/>
</dbReference>
<dbReference type="Pfam" id="PF00083">
    <property type="entry name" value="Sugar_tr"/>
    <property type="match status" value="1"/>
</dbReference>
<keyword evidence="4 5" id="KW-0472">Membrane</keyword>
<comment type="subcellular location">
    <subcellularLocation>
        <location evidence="1">Membrane</location>
        <topology evidence="1">Multi-pass membrane protein</topology>
    </subcellularLocation>
</comment>
<organism evidence="6 7">
    <name type="scientific">Merluccius polli</name>
    <name type="common">Benguela hake</name>
    <name type="synonym">Merluccius cadenati</name>
    <dbReference type="NCBI Taxonomy" id="89951"/>
    <lineage>
        <taxon>Eukaryota</taxon>
        <taxon>Metazoa</taxon>
        <taxon>Chordata</taxon>
        <taxon>Craniata</taxon>
        <taxon>Vertebrata</taxon>
        <taxon>Euteleostomi</taxon>
        <taxon>Actinopterygii</taxon>
        <taxon>Neopterygii</taxon>
        <taxon>Teleostei</taxon>
        <taxon>Neoteleostei</taxon>
        <taxon>Acanthomorphata</taxon>
        <taxon>Zeiogadaria</taxon>
        <taxon>Gadariae</taxon>
        <taxon>Gadiformes</taxon>
        <taxon>Gadoidei</taxon>
        <taxon>Merlucciidae</taxon>
        <taxon>Merluccius</taxon>
    </lineage>
</organism>
<evidence type="ECO:0000256" key="4">
    <source>
        <dbReference type="ARBA" id="ARBA00023136"/>
    </source>
</evidence>
<dbReference type="PANTHER" id="PTHR24064">
    <property type="entry name" value="SOLUTE CARRIER FAMILY 22 MEMBER"/>
    <property type="match status" value="1"/>
</dbReference>
<comment type="caution">
    <text evidence="6">The sequence shown here is derived from an EMBL/GenBank/DDBJ whole genome shotgun (WGS) entry which is preliminary data.</text>
</comment>
<dbReference type="Proteomes" id="UP001174136">
    <property type="component" value="Unassembled WGS sequence"/>
</dbReference>
<gene>
    <name evidence="6" type="primary">SLC22A13_2</name>
    <name evidence="6" type="ORF">N1851_002804</name>
</gene>
<protein>
    <submittedName>
        <fullName evidence="6">Solute carrier family 22 member 13</fullName>
    </submittedName>
</protein>
<dbReference type="GO" id="GO:0022857">
    <property type="term" value="F:transmembrane transporter activity"/>
    <property type="evidence" value="ECO:0007669"/>
    <property type="project" value="InterPro"/>
</dbReference>
<evidence type="ECO:0000313" key="7">
    <source>
        <dbReference type="Proteomes" id="UP001174136"/>
    </source>
</evidence>